<dbReference type="PANTHER" id="PTHR15139">
    <property type="entry name" value="TUBULIN FOLDING COFACTOR C"/>
    <property type="match status" value="1"/>
</dbReference>
<comment type="caution">
    <text evidence="9">The sequence shown here is derived from an EMBL/GenBank/DDBJ whole genome shotgun (WGS) entry which is preliminary data.</text>
</comment>
<dbReference type="GO" id="GO:0007023">
    <property type="term" value="P:post-chaperonin tubulin folding pathway"/>
    <property type="evidence" value="ECO:0007669"/>
    <property type="project" value="InterPro"/>
</dbReference>
<comment type="similarity">
    <text evidence="2">Belongs to the TBCC family.</text>
</comment>
<dbReference type="GO" id="GO:0007021">
    <property type="term" value="P:tubulin complex assembly"/>
    <property type="evidence" value="ECO:0007669"/>
    <property type="project" value="TreeGrafter"/>
</dbReference>
<dbReference type="InterPro" id="IPR012945">
    <property type="entry name" value="Tubulin-bd_cofactor_C_dom"/>
</dbReference>
<dbReference type="AlphaFoldDB" id="A0AAD5DYQ9"/>
<proteinExistence type="inferred from homology"/>
<evidence type="ECO:0000256" key="6">
    <source>
        <dbReference type="ARBA" id="ARBA00026055"/>
    </source>
</evidence>
<dbReference type="InterPro" id="IPR016098">
    <property type="entry name" value="CAP/MinC_C"/>
</dbReference>
<dbReference type="InterPro" id="IPR027684">
    <property type="entry name" value="TBCC"/>
</dbReference>
<dbReference type="Gene3D" id="1.20.58.1250">
    <property type="entry name" value="Tubulin Binding Cofactor C, N-terminal domain"/>
    <property type="match status" value="1"/>
</dbReference>
<feature type="compositionally biased region" description="Low complexity" evidence="7">
    <location>
        <begin position="383"/>
        <end position="398"/>
    </location>
</feature>
<dbReference type="Proteomes" id="UP001205105">
    <property type="component" value="Unassembled WGS sequence"/>
</dbReference>
<organism evidence="9 10">
    <name type="scientific">Chlorella ohadii</name>
    <dbReference type="NCBI Taxonomy" id="2649997"/>
    <lineage>
        <taxon>Eukaryota</taxon>
        <taxon>Viridiplantae</taxon>
        <taxon>Chlorophyta</taxon>
        <taxon>core chlorophytes</taxon>
        <taxon>Trebouxiophyceae</taxon>
        <taxon>Chlorellales</taxon>
        <taxon>Chlorellaceae</taxon>
        <taxon>Chlorella clade</taxon>
        <taxon>Chlorella</taxon>
    </lineage>
</organism>
<dbReference type="Gene3D" id="2.160.20.70">
    <property type="match status" value="1"/>
</dbReference>
<evidence type="ECO:0000259" key="8">
    <source>
        <dbReference type="PROSITE" id="PS51329"/>
    </source>
</evidence>
<keyword evidence="3" id="KW-0963">Cytoplasm</keyword>
<feature type="compositionally biased region" description="Low complexity" evidence="7">
    <location>
        <begin position="148"/>
        <end position="176"/>
    </location>
</feature>
<accession>A0AAD5DYQ9</accession>
<feature type="region of interest" description="Disordered" evidence="7">
    <location>
        <begin position="364"/>
        <end position="422"/>
    </location>
</feature>
<gene>
    <name evidence="9" type="ORF">COHA_001783</name>
</gene>
<evidence type="ECO:0000256" key="7">
    <source>
        <dbReference type="SAM" id="MobiDB-lite"/>
    </source>
</evidence>
<sequence length="422" mass="43712">MSDQHSGVIEVLEAPAAPAAASGVLARLAEREEARTSAAAKRLQELQVSGDPRESVDAFMDEFASRRQQLEAALQAASGGGGDAGAVAALAEQIGELEKAVADATYFLPAYDLRQATLALAALREQQEAAAAALQPRRRFAFNRKASGKAGSSDAADAPAAGAAADQPAQQQQAQQLAHAGRTQQQAPQQAQQPEQALAAPPAAAAGGSGGSSDSSTLSGLRGEIVAPPREEAEGREFTLSDLEDCTVFLPAPLAALFLHGLRRCRVYTGPVAGACFVEGADDCLLMIAARQVRIHAAHRSDFYLRVKSHPIIEHSSDLRFAPYTPSYEGAAADLAAQGLDPDSGLWQQVNDFGWLRATPSPHWQLLPEGQRAGPPRSIGVPGRSSSGGFDDGSSSPDGGNGIGSADGTEQPSVAAAEEGRA</sequence>
<reference evidence="9" key="1">
    <citation type="submission" date="2020-11" db="EMBL/GenBank/DDBJ databases">
        <title>Chlorella ohadii genome sequencing and assembly.</title>
        <authorList>
            <person name="Murik O."/>
            <person name="Treves H."/>
            <person name="Kedem I."/>
            <person name="Shotland Y."/>
            <person name="Kaplan A."/>
        </authorList>
    </citation>
    <scope>NUCLEOTIDE SEQUENCE</scope>
    <source>
        <strain evidence="9">1</strain>
    </source>
</reference>
<evidence type="ECO:0000256" key="4">
    <source>
        <dbReference type="ARBA" id="ARBA00022990"/>
    </source>
</evidence>
<evidence type="ECO:0000256" key="5">
    <source>
        <dbReference type="ARBA" id="ARBA00023186"/>
    </source>
</evidence>
<dbReference type="InterPro" id="IPR038397">
    <property type="entry name" value="TBCC_N_sf"/>
</dbReference>
<name>A0AAD5DYQ9_9CHLO</name>
<dbReference type="GO" id="GO:0015631">
    <property type="term" value="F:tubulin binding"/>
    <property type="evidence" value="ECO:0007669"/>
    <property type="project" value="InterPro"/>
</dbReference>
<feature type="compositionally biased region" description="Low complexity" evidence="7">
    <location>
        <begin position="184"/>
        <end position="220"/>
    </location>
</feature>
<dbReference type="InterPro" id="IPR006599">
    <property type="entry name" value="CARP_motif"/>
</dbReference>
<keyword evidence="10" id="KW-1185">Reference proteome</keyword>
<dbReference type="PROSITE" id="PS51329">
    <property type="entry name" value="C_CAP_COFACTOR_C"/>
    <property type="match status" value="1"/>
</dbReference>
<evidence type="ECO:0000256" key="1">
    <source>
        <dbReference type="ARBA" id="ARBA00004496"/>
    </source>
</evidence>
<dbReference type="PANTHER" id="PTHR15139:SF0">
    <property type="entry name" value="TUBULIN-SPECIFIC CHAPERONE C"/>
    <property type="match status" value="1"/>
</dbReference>
<evidence type="ECO:0000313" key="10">
    <source>
        <dbReference type="Proteomes" id="UP001205105"/>
    </source>
</evidence>
<dbReference type="InterPro" id="IPR017901">
    <property type="entry name" value="C-CAP_CF_C-like"/>
</dbReference>
<dbReference type="Pfam" id="PF07986">
    <property type="entry name" value="TBCC"/>
    <property type="match status" value="1"/>
</dbReference>
<evidence type="ECO:0000256" key="3">
    <source>
        <dbReference type="ARBA" id="ARBA00022490"/>
    </source>
</evidence>
<dbReference type="InterPro" id="IPR031925">
    <property type="entry name" value="TBCC_N"/>
</dbReference>
<dbReference type="Pfam" id="PF16752">
    <property type="entry name" value="TBCC_N"/>
    <property type="match status" value="1"/>
</dbReference>
<feature type="region of interest" description="Disordered" evidence="7">
    <location>
        <begin position="145"/>
        <end position="220"/>
    </location>
</feature>
<keyword evidence="4" id="KW-0007">Acetylation</keyword>
<feature type="domain" description="C-CAP/cofactor C-like" evidence="8">
    <location>
        <begin position="201"/>
        <end position="355"/>
    </location>
</feature>
<keyword evidence="5" id="KW-0143">Chaperone</keyword>
<evidence type="ECO:0000256" key="2">
    <source>
        <dbReference type="ARBA" id="ARBA00008848"/>
    </source>
</evidence>
<dbReference type="GO" id="GO:0005737">
    <property type="term" value="C:cytoplasm"/>
    <property type="evidence" value="ECO:0007669"/>
    <property type="project" value="UniProtKB-SubCell"/>
</dbReference>
<evidence type="ECO:0000313" key="9">
    <source>
        <dbReference type="EMBL" id="KAI7844695.1"/>
    </source>
</evidence>
<protein>
    <recommendedName>
        <fullName evidence="8">C-CAP/cofactor C-like domain-containing protein</fullName>
    </recommendedName>
</protein>
<dbReference type="SMART" id="SM00673">
    <property type="entry name" value="CARP"/>
    <property type="match status" value="2"/>
</dbReference>
<dbReference type="EMBL" id="JADXDR010000025">
    <property type="protein sequence ID" value="KAI7844695.1"/>
    <property type="molecule type" value="Genomic_DNA"/>
</dbReference>
<comment type="subunit">
    <text evidence="6">Supercomplex made of cofactors A to E. Cofactors A and D function by capturing and stabilizing tubulin in a quasi-native conformation. Cofactor E binds to the cofactor D-tubulin complex; interaction with cofactor C then causes the release of tubulin polypeptides that are committed to the native state.</text>
</comment>
<comment type="subcellular location">
    <subcellularLocation>
        <location evidence="1">Cytoplasm</location>
    </subcellularLocation>
</comment>